<dbReference type="EMBL" id="BMVC01000036">
    <property type="protein sequence ID" value="GHD19726.1"/>
    <property type="molecule type" value="Genomic_DNA"/>
</dbReference>
<reference evidence="2" key="2">
    <citation type="submission" date="2020-09" db="EMBL/GenBank/DDBJ databases">
        <authorList>
            <person name="Sun Q."/>
            <person name="Ohkuma M."/>
        </authorList>
    </citation>
    <scope>NUCLEOTIDE SEQUENCE</scope>
    <source>
        <strain evidence="2">JCM 4637</strain>
    </source>
</reference>
<dbReference type="RefSeq" id="WP_189828642.1">
    <property type="nucleotide sequence ID" value="NZ_BMVC01000036.1"/>
</dbReference>
<name>A0A918XAC7_9ACTN</name>
<dbReference type="Proteomes" id="UP000638353">
    <property type="component" value="Unassembled WGS sequence"/>
</dbReference>
<protein>
    <submittedName>
        <fullName evidence="2">Uncharacterized protein</fullName>
    </submittedName>
</protein>
<feature type="compositionally biased region" description="Polar residues" evidence="1">
    <location>
        <begin position="39"/>
        <end position="51"/>
    </location>
</feature>
<comment type="caution">
    <text evidence="2">The sequence shown here is derived from an EMBL/GenBank/DDBJ whole genome shotgun (WGS) entry which is preliminary data.</text>
</comment>
<accession>A0A918XAC7</accession>
<feature type="region of interest" description="Disordered" evidence="1">
    <location>
        <begin position="1"/>
        <end position="22"/>
    </location>
</feature>
<organism evidence="2 3">
    <name type="scientific">Streptomyces finlayi</name>
    <dbReference type="NCBI Taxonomy" id="67296"/>
    <lineage>
        <taxon>Bacteria</taxon>
        <taxon>Bacillati</taxon>
        <taxon>Actinomycetota</taxon>
        <taxon>Actinomycetes</taxon>
        <taxon>Kitasatosporales</taxon>
        <taxon>Streptomycetaceae</taxon>
        <taxon>Streptomyces</taxon>
    </lineage>
</organism>
<sequence>MTYESAPPREAPSESSALPLSLPLDSTAELLTRITAQLSTQLGRVSRNGTRTGPHGTSGAPAPA</sequence>
<evidence type="ECO:0000313" key="3">
    <source>
        <dbReference type="Proteomes" id="UP000638353"/>
    </source>
</evidence>
<dbReference type="AlphaFoldDB" id="A0A918XAC7"/>
<evidence type="ECO:0000313" key="2">
    <source>
        <dbReference type="EMBL" id="GHD19726.1"/>
    </source>
</evidence>
<gene>
    <name evidence="2" type="ORF">GCM10010334_83610</name>
</gene>
<feature type="region of interest" description="Disordered" evidence="1">
    <location>
        <begin position="39"/>
        <end position="64"/>
    </location>
</feature>
<proteinExistence type="predicted"/>
<evidence type="ECO:0000256" key="1">
    <source>
        <dbReference type="SAM" id="MobiDB-lite"/>
    </source>
</evidence>
<reference evidence="2" key="1">
    <citation type="journal article" date="2014" name="Int. J. Syst. Evol. Microbiol.">
        <title>Complete genome sequence of Corynebacterium casei LMG S-19264T (=DSM 44701T), isolated from a smear-ripened cheese.</title>
        <authorList>
            <consortium name="US DOE Joint Genome Institute (JGI-PGF)"/>
            <person name="Walter F."/>
            <person name="Albersmeier A."/>
            <person name="Kalinowski J."/>
            <person name="Ruckert C."/>
        </authorList>
    </citation>
    <scope>NUCLEOTIDE SEQUENCE</scope>
    <source>
        <strain evidence="2">JCM 4637</strain>
    </source>
</reference>